<organism evidence="9 10">
    <name type="scientific">Flavobacterium zepuense</name>
    <dbReference type="NCBI Taxonomy" id="2593302"/>
    <lineage>
        <taxon>Bacteria</taxon>
        <taxon>Pseudomonadati</taxon>
        <taxon>Bacteroidota</taxon>
        <taxon>Flavobacteriia</taxon>
        <taxon>Flavobacteriales</taxon>
        <taxon>Flavobacteriaceae</taxon>
        <taxon>Flavobacterium</taxon>
    </lineage>
</organism>
<feature type="transmembrane region" description="Helical" evidence="6">
    <location>
        <begin position="7"/>
        <end position="24"/>
    </location>
</feature>
<feature type="transmembrane region" description="Helical" evidence="6">
    <location>
        <begin position="59"/>
        <end position="79"/>
    </location>
</feature>
<evidence type="ECO:0000256" key="3">
    <source>
        <dbReference type="ARBA" id="ARBA00022692"/>
    </source>
</evidence>
<feature type="transmembrane region" description="Helical" evidence="6">
    <location>
        <begin position="477"/>
        <end position="497"/>
    </location>
</feature>
<proteinExistence type="predicted"/>
<dbReference type="Pfam" id="PF03772">
    <property type="entry name" value="Competence"/>
    <property type="match status" value="1"/>
</dbReference>
<feature type="transmembrane region" description="Helical" evidence="6">
    <location>
        <begin position="328"/>
        <end position="347"/>
    </location>
</feature>
<keyword evidence="2" id="KW-1003">Cell membrane</keyword>
<dbReference type="NCBIfam" id="TIGR00360">
    <property type="entry name" value="ComEC_N-term"/>
    <property type="match status" value="1"/>
</dbReference>
<feature type="transmembrane region" description="Helical" evidence="6">
    <location>
        <begin position="353"/>
        <end position="369"/>
    </location>
</feature>
<evidence type="ECO:0000259" key="7">
    <source>
        <dbReference type="Pfam" id="PF03772"/>
    </source>
</evidence>
<feature type="transmembrane region" description="Helical" evidence="6">
    <location>
        <begin position="30"/>
        <end position="47"/>
    </location>
</feature>
<dbReference type="InterPro" id="IPR025405">
    <property type="entry name" value="DUF4131"/>
</dbReference>
<gene>
    <name evidence="9" type="ORF">FMM05_03535</name>
</gene>
<dbReference type="Proteomes" id="UP000320643">
    <property type="component" value="Unassembled WGS sequence"/>
</dbReference>
<comment type="subcellular location">
    <subcellularLocation>
        <location evidence="1">Cell membrane</location>
        <topology evidence="1">Multi-pass membrane protein</topology>
    </subcellularLocation>
</comment>
<evidence type="ECO:0000256" key="6">
    <source>
        <dbReference type="SAM" id="Phobius"/>
    </source>
</evidence>
<dbReference type="PANTHER" id="PTHR30619">
    <property type="entry name" value="DNA INTERNALIZATION/COMPETENCE PROTEIN COMEC/REC2"/>
    <property type="match status" value="1"/>
</dbReference>
<dbReference type="PANTHER" id="PTHR30619:SF1">
    <property type="entry name" value="RECOMBINATION PROTEIN 2"/>
    <property type="match status" value="1"/>
</dbReference>
<feature type="transmembrane region" description="Helical" evidence="6">
    <location>
        <begin position="504"/>
        <end position="523"/>
    </location>
</feature>
<dbReference type="InterPro" id="IPR004477">
    <property type="entry name" value="ComEC_N"/>
</dbReference>
<feature type="transmembrane region" description="Helical" evidence="6">
    <location>
        <begin position="283"/>
        <end position="316"/>
    </location>
</feature>
<evidence type="ECO:0000313" key="10">
    <source>
        <dbReference type="Proteomes" id="UP000320643"/>
    </source>
</evidence>
<dbReference type="OrthoDB" id="9761531at2"/>
<feature type="transmembrane region" description="Helical" evidence="6">
    <location>
        <begin position="252"/>
        <end position="271"/>
    </location>
</feature>
<comment type="caution">
    <text evidence="9">The sequence shown here is derived from an EMBL/GenBank/DDBJ whole genome shotgun (WGS) entry which is preliminary data.</text>
</comment>
<feature type="transmembrane region" description="Helical" evidence="6">
    <location>
        <begin position="442"/>
        <end position="465"/>
    </location>
</feature>
<evidence type="ECO:0000256" key="5">
    <source>
        <dbReference type="ARBA" id="ARBA00023136"/>
    </source>
</evidence>
<feature type="transmembrane region" description="Helical" evidence="6">
    <location>
        <begin position="410"/>
        <end position="435"/>
    </location>
</feature>
<feature type="transmembrane region" description="Helical" evidence="6">
    <location>
        <begin position="212"/>
        <end position="231"/>
    </location>
</feature>
<protein>
    <submittedName>
        <fullName evidence="9">ComEC family competence protein</fullName>
    </submittedName>
</protein>
<name>A0A552V7M5_9FLAO</name>
<dbReference type="RefSeq" id="WP_143371968.1">
    <property type="nucleotide sequence ID" value="NZ_VJVZ01000002.1"/>
</dbReference>
<dbReference type="GO" id="GO:0005886">
    <property type="term" value="C:plasma membrane"/>
    <property type="evidence" value="ECO:0007669"/>
    <property type="project" value="UniProtKB-SubCell"/>
</dbReference>
<keyword evidence="4 6" id="KW-1133">Transmembrane helix</keyword>
<keyword evidence="10" id="KW-1185">Reference proteome</keyword>
<accession>A0A552V7M5</accession>
<feature type="domain" description="DUF4131" evidence="8">
    <location>
        <begin position="28"/>
        <end position="187"/>
    </location>
</feature>
<dbReference type="EMBL" id="VJVZ01000002">
    <property type="protein sequence ID" value="TRW26465.1"/>
    <property type="molecule type" value="Genomic_DNA"/>
</dbReference>
<evidence type="ECO:0000256" key="4">
    <source>
        <dbReference type="ARBA" id="ARBA00022989"/>
    </source>
</evidence>
<sequence length="670" mass="75869">MILKYPVIPITFFIALGIAAGYYIQPGITVPAIILVLLFALMVFAYLKANTTLAPSPYFAVTTALFAFIAGGTVQQLHFSTNNPLHYSHFLHSEDIPVIKGVISERLKPNEFSEKYYFEVKAVNKQLATGKMLITIDRQEKLLHAGDVIIIASDPKFITPALNPYQFDYSAYMRKQDVFHQLKLKDNYIKAGIQTDFNYHIQKFRNTLINSFALHNYSALTMNMINALLFGQRQDMDKETSYSYTNAGVVHILAISGLHFSLLFFTLNWLLGPLKRFRHGYALHFAIIIGLMWFFALITGLSASVVRAVVMFSFVLTGELINRKANIYNSLAVSMLVLLLAKPNFLFDAGFQLSYLAVFAIVALQPIYNRWGRSKYWVINFAKDTVAISFIAQIGVLPLSLYYFNQFPLLFLLANVIVIPLSNIILGLGLVTLLLNLIFPPLALWVGKVLEFLIQVMNGFIKWVASFESLVLKDIPFTLLLNITLYLTLTMAVYWLYRQTYKRTAALLCAVIVLQIAYMVTAWQAQHSEELVIFHNYKNTLLAKKQLNRLTVMSTDSIAAINPIIKAYAKGNFNPTIKAMPLQNVLWYKGHTILVIDSIAAYTPNLKPEILVLTQSPKVNLERVLLQLQPKEVIADATNYKTYIARWAATCRKQKIPFHATAEKGSYSVR</sequence>
<keyword evidence="3 6" id="KW-0812">Transmembrane</keyword>
<dbReference type="Pfam" id="PF13567">
    <property type="entry name" value="DUF4131"/>
    <property type="match status" value="1"/>
</dbReference>
<evidence type="ECO:0000256" key="1">
    <source>
        <dbReference type="ARBA" id="ARBA00004651"/>
    </source>
</evidence>
<reference evidence="9 10" key="1">
    <citation type="submission" date="2019-07" db="EMBL/GenBank/DDBJ databases">
        <title>Flavobacterium sp. nov., isolated from glacier ice.</title>
        <authorList>
            <person name="Liu Q."/>
            <person name="Xin Y.-H."/>
        </authorList>
    </citation>
    <scope>NUCLEOTIDE SEQUENCE [LARGE SCALE GENOMIC DNA]</scope>
    <source>
        <strain evidence="9 10">ZT4R6</strain>
    </source>
</reference>
<feature type="transmembrane region" description="Helical" evidence="6">
    <location>
        <begin position="381"/>
        <end position="404"/>
    </location>
</feature>
<feature type="domain" description="ComEC/Rec2-related protein" evidence="7">
    <location>
        <begin position="228"/>
        <end position="496"/>
    </location>
</feature>
<evidence type="ECO:0000259" key="8">
    <source>
        <dbReference type="Pfam" id="PF13567"/>
    </source>
</evidence>
<dbReference type="InterPro" id="IPR052159">
    <property type="entry name" value="Competence_DNA_uptake"/>
</dbReference>
<evidence type="ECO:0000256" key="2">
    <source>
        <dbReference type="ARBA" id="ARBA00022475"/>
    </source>
</evidence>
<evidence type="ECO:0000313" key="9">
    <source>
        <dbReference type="EMBL" id="TRW26465.1"/>
    </source>
</evidence>
<dbReference type="AlphaFoldDB" id="A0A552V7M5"/>
<keyword evidence="5 6" id="KW-0472">Membrane</keyword>